<dbReference type="Proteomes" id="UP000182798">
    <property type="component" value="Unassembled WGS sequence"/>
</dbReference>
<dbReference type="SUPFAM" id="SSF52821">
    <property type="entry name" value="Rhodanese/Cell cycle control phosphatase"/>
    <property type="match status" value="1"/>
</dbReference>
<proteinExistence type="predicted"/>
<dbReference type="EMBL" id="MIQH01001271">
    <property type="protein sequence ID" value="OIR23679.1"/>
    <property type="molecule type" value="Genomic_DNA"/>
</dbReference>
<dbReference type="InterPro" id="IPR036873">
    <property type="entry name" value="Rhodanese-like_dom_sf"/>
</dbReference>
<dbReference type="OrthoDB" id="7835227at2"/>
<evidence type="ECO:0000313" key="3">
    <source>
        <dbReference type="EMBL" id="OIR23679.1"/>
    </source>
</evidence>
<name>A0A1J5TRY9_9GAMM</name>
<sequence length="146" mass="16379">MNKLILILCLLSLETLADFTTLSTSEVQAKIKQGVAIIDIRRQDEHDKYGVIPGAHKLTFFDNKGNYNTQKWLKDLSGIVKSKNTPFILVCAHANRSKTIGKFLNAKTGYKNIFELAGGINYGWIDKGLSTTKTPTSGTKPWYKIW</sequence>
<protein>
    <recommendedName>
        <fullName evidence="2">Rhodanese domain-containing protein</fullName>
    </recommendedName>
</protein>
<reference evidence="4" key="1">
    <citation type="submission" date="2016-09" db="EMBL/GenBank/DDBJ databases">
        <title>Genome Sequence of Bathymodiolus thermophilus sulfur-oxidizing gill endosymbiont.</title>
        <authorList>
            <person name="Ponnudurai R."/>
            <person name="Kleiner M."/>
            <person name="Sayavedra L."/>
            <person name="Thuermer A."/>
            <person name="Felbeck H."/>
            <person name="Schlueter R."/>
            <person name="Schweder T."/>
            <person name="Markert S."/>
        </authorList>
    </citation>
    <scope>NUCLEOTIDE SEQUENCE [LARGE SCALE GENOMIC DNA]</scope>
    <source>
        <strain evidence="4">BAT/CrabSpa'14</strain>
    </source>
</reference>
<evidence type="ECO:0000313" key="4">
    <source>
        <dbReference type="Proteomes" id="UP000182798"/>
    </source>
</evidence>
<dbReference type="Pfam" id="PF00581">
    <property type="entry name" value="Rhodanese"/>
    <property type="match status" value="1"/>
</dbReference>
<keyword evidence="1" id="KW-0732">Signal</keyword>
<dbReference type="PROSITE" id="PS50206">
    <property type="entry name" value="RHODANESE_3"/>
    <property type="match status" value="1"/>
</dbReference>
<dbReference type="AlphaFoldDB" id="A0A1J5TRY9"/>
<dbReference type="CDD" id="cd00158">
    <property type="entry name" value="RHOD"/>
    <property type="match status" value="1"/>
</dbReference>
<gene>
    <name evidence="3" type="ORF">BGC33_07685</name>
</gene>
<accession>A0A1J5TRY9</accession>
<feature type="domain" description="Rhodanese" evidence="2">
    <location>
        <begin position="31"/>
        <end position="133"/>
    </location>
</feature>
<dbReference type="RefSeq" id="WP_071565404.1">
    <property type="nucleotide sequence ID" value="NZ_MIQH01001271.1"/>
</dbReference>
<feature type="signal peptide" evidence="1">
    <location>
        <begin position="1"/>
        <end position="17"/>
    </location>
</feature>
<organism evidence="3 4">
    <name type="scientific">Bathymodiolus thermophilus thioautotrophic gill symbiont</name>
    <dbReference type="NCBI Taxonomy" id="2360"/>
    <lineage>
        <taxon>Bacteria</taxon>
        <taxon>Pseudomonadati</taxon>
        <taxon>Pseudomonadota</taxon>
        <taxon>Gammaproteobacteria</taxon>
        <taxon>sulfur-oxidizing symbionts</taxon>
    </lineage>
</organism>
<comment type="caution">
    <text evidence="3">The sequence shown here is derived from an EMBL/GenBank/DDBJ whole genome shotgun (WGS) entry which is preliminary data.</text>
</comment>
<dbReference type="InterPro" id="IPR001763">
    <property type="entry name" value="Rhodanese-like_dom"/>
</dbReference>
<evidence type="ECO:0000256" key="1">
    <source>
        <dbReference type="SAM" id="SignalP"/>
    </source>
</evidence>
<evidence type="ECO:0000259" key="2">
    <source>
        <dbReference type="PROSITE" id="PS50206"/>
    </source>
</evidence>
<feature type="chain" id="PRO_5009635824" description="Rhodanese domain-containing protein" evidence="1">
    <location>
        <begin position="18"/>
        <end position="146"/>
    </location>
</feature>
<dbReference type="Gene3D" id="3.40.250.10">
    <property type="entry name" value="Rhodanese-like domain"/>
    <property type="match status" value="1"/>
</dbReference>